<feature type="transmembrane region" description="Helical" evidence="7">
    <location>
        <begin position="118"/>
        <end position="140"/>
    </location>
</feature>
<dbReference type="PANTHER" id="PTHR28286">
    <property type="match status" value="1"/>
</dbReference>
<dbReference type="GO" id="GO:0005783">
    <property type="term" value="C:endoplasmic reticulum"/>
    <property type="evidence" value="ECO:0007669"/>
    <property type="project" value="TreeGrafter"/>
</dbReference>
<keyword evidence="4 7" id="KW-1133">Transmembrane helix</keyword>
<dbReference type="PANTHER" id="PTHR28286:SF1">
    <property type="entry name" value="30 KDA HEAT SHOCK PROTEIN-RELATED"/>
    <property type="match status" value="1"/>
</dbReference>
<feature type="transmembrane region" description="Helical" evidence="7">
    <location>
        <begin position="254"/>
        <end position="276"/>
    </location>
</feature>
<organism evidence="8 9">
    <name type="scientific">Candida maltosa (strain Xu316)</name>
    <name type="common">Yeast</name>
    <dbReference type="NCBI Taxonomy" id="1245528"/>
    <lineage>
        <taxon>Eukaryota</taxon>
        <taxon>Fungi</taxon>
        <taxon>Dikarya</taxon>
        <taxon>Ascomycota</taxon>
        <taxon>Saccharomycotina</taxon>
        <taxon>Pichiomycetes</taxon>
        <taxon>Debaryomycetaceae</taxon>
        <taxon>Candida/Lodderomyces clade</taxon>
        <taxon>Candida</taxon>
    </lineage>
</organism>
<dbReference type="Pfam" id="PF01036">
    <property type="entry name" value="Bac_rhodopsin"/>
    <property type="match status" value="1"/>
</dbReference>
<reference evidence="8 9" key="1">
    <citation type="submission" date="2013-02" db="EMBL/GenBank/DDBJ databases">
        <title>Genome sequence of Candida maltosa Xu316, a potential industrial strain for xylitol and ethanol production.</title>
        <authorList>
            <person name="Yu J."/>
            <person name="Wang Q."/>
            <person name="Geng X."/>
            <person name="Bao W."/>
            <person name="He P."/>
            <person name="Cai J."/>
        </authorList>
    </citation>
    <scope>NUCLEOTIDE SEQUENCE [LARGE SCALE GENOMIC DNA]</scope>
    <source>
        <strain evidence="9">Xu316</strain>
    </source>
</reference>
<evidence type="ECO:0000256" key="5">
    <source>
        <dbReference type="ARBA" id="ARBA00023136"/>
    </source>
</evidence>
<keyword evidence="9" id="KW-1185">Reference proteome</keyword>
<dbReference type="EMBL" id="AOGT01001858">
    <property type="protein sequence ID" value="EMG46841.1"/>
    <property type="molecule type" value="Genomic_DNA"/>
</dbReference>
<comment type="caution">
    <text evidence="8">The sequence shown here is derived from an EMBL/GenBank/DDBJ whole genome shotgun (WGS) entry which is preliminary data.</text>
</comment>
<dbReference type="GO" id="GO:0005886">
    <property type="term" value="C:plasma membrane"/>
    <property type="evidence" value="ECO:0007669"/>
    <property type="project" value="TreeGrafter"/>
</dbReference>
<dbReference type="InterPro" id="IPR001425">
    <property type="entry name" value="Arc/bac/fun_rhodopsins"/>
</dbReference>
<feature type="transmembrane region" description="Helical" evidence="7">
    <location>
        <begin position="39"/>
        <end position="60"/>
    </location>
</feature>
<evidence type="ECO:0000256" key="2">
    <source>
        <dbReference type="ARBA" id="ARBA00008130"/>
    </source>
</evidence>
<dbReference type="CDD" id="cd15239">
    <property type="entry name" value="7tm_YRO2_fungal-like"/>
    <property type="match status" value="1"/>
</dbReference>
<comment type="subcellular location">
    <subcellularLocation>
        <location evidence="1">Membrane</location>
        <topology evidence="1">Multi-pass membrane protein</topology>
    </subcellularLocation>
</comment>
<dbReference type="FunFam" id="1.20.1070.10:FF:000160">
    <property type="entry name" value="Related to Opsin-1"/>
    <property type="match status" value="1"/>
</dbReference>
<dbReference type="OMA" id="MPWPTIL"/>
<dbReference type="SUPFAM" id="SSF81321">
    <property type="entry name" value="Family A G protein-coupled receptor-like"/>
    <property type="match status" value="1"/>
</dbReference>
<proteinExistence type="inferred from homology"/>
<name>M3IKA7_CANMX</name>
<dbReference type="Proteomes" id="UP000011777">
    <property type="component" value="Unassembled WGS sequence"/>
</dbReference>
<keyword evidence="5 7" id="KW-0472">Membrane</keyword>
<dbReference type="AlphaFoldDB" id="M3IKA7"/>
<dbReference type="eggNOG" id="ENOG502QZWT">
    <property type="taxonomic scope" value="Eukaryota"/>
</dbReference>
<feature type="compositionally biased region" description="Basic and acidic residues" evidence="6">
    <location>
        <begin position="311"/>
        <end position="324"/>
    </location>
</feature>
<evidence type="ECO:0000256" key="6">
    <source>
        <dbReference type="SAM" id="MobiDB-lite"/>
    </source>
</evidence>
<evidence type="ECO:0000256" key="7">
    <source>
        <dbReference type="SAM" id="Phobius"/>
    </source>
</evidence>
<comment type="similarity">
    <text evidence="2">Belongs to the archaeal/bacterial/fungal opsin family.</text>
</comment>
<dbReference type="SMART" id="SM01021">
    <property type="entry name" value="Bac_rhodopsin"/>
    <property type="match status" value="1"/>
</dbReference>
<evidence type="ECO:0000256" key="4">
    <source>
        <dbReference type="ARBA" id="ARBA00022989"/>
    </source>
</evidence>
<feature type="transmembrane region" description="Helical" evidence="7">
    <location>
        <begin position="186"/>
        <end position="204"/>
    </location>
</feature>
<evidence type="ECO:0000313" key="8">
    <source>
        <dbReference type="EMBL" id="EMG46841.1"/>
    </source>
</evidence>
<feature type="transmembrane region" description="Helical" evidence="7">
    <location>
        <begin position="216"/>
        <end position="234"/>
    </location>
</feature>
<protein>
    <submittedName>
        <fullName evidence="8">30-kDa heat shock protein, putative</fullName>
    </submittedName>
</protein>
<feature type="transmembrane region" description="Helical" evidence="7">
    <location>
        <begin position="72"/>
        <end position="90"/>
    </location>
</feature>
<feature type="transmembrane region" description="Helical" evidence="7">
    <location>
        <begin position="160"/>
        <end position="180"/>
    </location>
</feature>
<accession>M3IKA7</accession>
<dbReference type="InterPro" id="IPR043476">
    <property type="entry name" value="Yro2-like_7TM"/>
</dbReference>
<gene>
    <name evidence="8" type="ORF">G210_2896</name>
</gene>
<keyword evidence="3 7" id="KW-0812">Transmembrane</keyword>
<dbReference type="Gene3D" id="1.20.1070.10">
    <property type="entry name" value="Rhodopsin 7-helix transmembrane proteins"/>
    <property type="match status" value="1"/>
</dbReference>
<sequence length="346" mass="38683">MPATTPIIVSEIVKRNRAVAVNPPTPGLDFHITEHGSNWLWAAFSLFALLAIIHVFIYAFTDARKSGLKKALLIIPLFTNAIFAFTYFTYASNLGYTFIEAEFHHVGTGTRQIFYAKFVGWFLGWPLVLAIFQIITNTTFTDVQNEENLFKKFVSLFSDLFTRIIAIEVFVLGLLIGALIQSSYKWGYFTFAVIFQLFAIYLVVSDAARSYRSSNHSSIGILIIYFFLIVWILYPIAWGLSEGGNVIQPDSEAVFYGILDLITFGIIPTILTWIAINDVDEDFFSKVWHFHSKNEKDRAPDGAPLEGAAEDAEKAIGETPRHSGDTAVAPSGIPESNIPAEAEERV</sequence>
<dbReference type="OrthoDB" id="536545at2759"/>
<feature type="region of interest" description="Disordered" evidence="6">
    <location>
        <begin position="294"/>
        <end position="346"/>
    </location>
</feature>
<evidence type="ECO:0000256" key="3">
    <source>
        <dbReference type="ARBA" id="ARBA00022692"/>
    </source>
</evidence>
<keyword evidence="8" id="KW-0346">Stress response</keyword>
<evidence type="ECO:0000313" key="9">
    <source>
        <dbReference type="Proteomes" id="UP000011777"/>
    </source>
</evidence>
<evidence type="ECO:0000256" key="1">
    <source>
        <dbReference type="ARBA" id="ARBA00004141"/>
    </source>
</evidence>
<dbReference type="HOGENOM" id="CLU_054785_1_1_1"/>